<accession>A0A3Q2EDN3</accession>
<dbReference type="InterPro" id="IPR041966">
    <property type="entry name" value="LOTUS-like"/>
</dbReference>
<dbReference type="PROSITE" id="PS50304">
    <property type="entry name" value="TUDOR"/>
    <property type="match status" value="2"/>
</dbReference>
<evidence type="ECO:0000256" key="1">
    <source>
        <dbReference type="ARBA" id="ARBA00004496"/>
    </source>
</evidence>
<dbReference type="Pfam" id="PF00567">
    <property type="entry name" value="TUDOR"/>
    <property type="match status" value="3"/>
</dbReference>
<feature type="domain" description="Tudor" evidence="6">
    <location>
        <begin position="653"/>
        <end position="710"/>
    </location>
</feature>
<dbReference type="InterPro" id="IPR050621">
    <property type="entry name" value="Tudor_domain_containing"/>
</dbReference>
<dbReference type="Proteomes" id="UP000265020">
    <property type="component" value="Unassembled WGS sequence"/>
</dbReference>
<dbReference type="InterPro" id="IPR035437">
    <property type="entry name" value="SNase_OB-fold_sf"/>
</dbReference>
<dbReference type="InterPro" id="IPR002999">
    <property type="entry name" value="Tudor"/>
</dbReference>
<organism evidence="8 9">
    <name type="scientific">Cyprinodon variegatus</name>
    <name type="common">Sheepshead minnow</name>
    <dbReference type="NCBI Taxonomy" id="28743"/>
    <lineage>
        <taxon>Eukaryota</taxon>
        <taxon>Metazoa</taxon>
        <taxon>Chordata</taxon>
        <taxon>Craniata</taxon>
        <taxon>Vertebrata</taxon>
        <taxon>Euteleostomi</taxon>
        <taxon>Actinopterygii</taxon>
        <taxon>Neopterygii</taxon>
        <taxon>Teleostei</taxon>
        <taxon>Neoteleostei</taxon>
        <taxon>Acanthomorphata</taxon>
        <taxon>Ovalentaria</taxon>
        <taxon>Atherinomorphae</taxon>
        <taxon>Cyprinodontiformes</taxon>
        <taxon>Cyprinodontidae</taxon>
        <taxon>Cyprinodon</taxon>
    </lineage>
</organism>
<evidence type="ECO:0000256" key="4">
    <source>
        <dbReference type="ARBA" id="ARBA00022782"/>
    </source>
</evidence>
<feature type="domain" description="HTH OST-type" evidence="7">
    <location>
        <begin position="3"/>
        <end position="75"/>
    </location>
</feature>
<evidence type="ECO:0000259" key="7">
    <source>
        <dbReference type="PROSITE" id="PS51644"/>
    </source>
</evidence>
<dbReference type="GO" id="GO:0030154">
    <property type="term" value="P:cell differentiation"/>
    <property type="evidence" value="ECO:0007669"/>
    <property type="project" value="UniProtKB-KW"/>
</dbReference>
<evidence type="ECO:0000256" key="2">
    <source>
        <dbReference type="ARBA" id="ARBA00022490"/>
    </source>
</evidence>
<dbReference type="PANTHER" id="PTHR22948:SF14">
    <property type="entry name" value="TUDOR DOMAIN-CONTAINING PROTEIN 7"/>
    <property type="match status" value="1"/>
</dbReference>
<proteinExistence type="predicted"/>
<dbReference type="SMART" id="SM00333">
    <property type="entry name" value="TUDOR"/>
    <property type="match status" value="3"/>
</dbReference>
<keyword evidence="3" id="KW-0677">Repeat</keyword>
<keyword evidence="5" id="KW-0744">Spermatogenesis</keyword>
<name>A0A3Q2EDN3_CYPVA</name>
<dbReference type="PANTHER" id="PTHR22948">
    <property type="entry name" value="TUDOR DOMAIN CONTAINING PROTEIN"/>
    <property type="match status" value="1"/>
</dbReference>
<dbReference type="InterPro" id="IPR025605">
    <property type="entry name" value="OST-HTH/LOTUS_dom"/>
</dbReference>
<evidence type="ECO:0000313" key="9">
    <source>
        <dbReference type="Proteomes" id="UP000265020"/>
    </source>
</evidence>
<dbReference type="STRING" id="28743.ENSCVAP00000030411"/>
<evidence type="ECO:0000259" key="6">
    <source>
        <dbReference type="PROSITE" id="PS50304"/>
    </source>
</evidence>
<reference evidence="8" key="1">
    <citation type="submission" date="2025-08" db="UniProtKB">
        <authorList>
            <consortium name="Ensembl"/>
        </authorList>
    </citation>
    <scope>IDENTIFICATION</scope>
</reference>
<dbReference type="Pfam" id="PF12872">
    <property type="entry name" value="OST-HTH"/>
    <property type="match status" value="1"/>
</dbReference>
<dbReference type="Ensembl" id="ENSCVAT00000024337.1">
    <property type="protein sequence ID" value="ENSCVAP00000030411.1"/>
    <property type="gene ID" value="ENSCVAG00000018935.1"/>
</dbReference>
<dbReference type="Gene3D" id="2.40.50.90">
    <property type="match status" value="3"/>
</dbReference>
<dbReference type="GO" id="GO:0005737">
    <property type="term" value="C:cytoplasm"/>
    <property type="evidence" value="ECO:0007669"/>
    <property type="project" value="UniProtKB-SubCell"/>
</dbReference>
<dbReference type="GeneTree" id="ENSGT00890000139482"/>
<feature type="domain" description="HTH OST-type" evidence="7">
    <location>
        <begin position="308"/>
        <end position="376"/>
    </location>
</feature>
<keyword evidence="9" id="KW-1185">Reference proteome</keyword>
<dbReference type="Gene3D" id="3.30.420.610">
    <property type="entry name" value="LOTUS domain-like"/>
    <property type="match status" value="3"/>
</dbReference>
<evidence type="ECO:0000256" key="3">
    <source>
        <dbReference type="ARBA" id="ARBA00022737"/>
    </source>
</evidence>
<dbReference type="AlphaFoldDB" id="A0A3Q2EDN3"/>
<reference evidence="8" key="2">
    <citation type="submission" date="2025-09" db="UniProtKB">
        <authorList>
            <consortium name="Ensembl"/>
        </authorList>
    </citation>
    <scope>IDENTIFICATION</scope>
</reference>
<feature type="domain" description="HTH OST-type" evidence="7">
    <location>
        <begin position="136"/>
        <end position="206"/>
    </location>
</feature>
<protein>
    <submittedName>
        <fullName evidence="8">Tudor domain-containing protein 7A-like</fullName>
    </submittedName>
</protein>
<dbReference type="OMA" id="EITNMYG"/>
<keyword evidence="4" id="KW-0221">Differentiation</keyword>
<dbReference type="Gene3D" id="2.30.30.140">
    <property type="match status" value="3"/>
</dbReference>
<evidence type="ECO:0000313" key="8">
    <source>
        <dbReference type="Ensembl" id="ENSCVAP00000030411.1"/>
    </source>
</evidence>
<keyword evidence="2" id="KW-0963">Cytoplasm</keyword>
<feature type="domain" description="Tudor" evidence="6">
    <location>
        <begin position="459"/>
        <end position="518"/>
    </location>
</feature>
<evidence type="ECO:0000256" key="5">
    <source>
        <dbReference type="ARBA" id="ARBA00022871"/>
    </source>
</evidence>
<sequence>MSDTESIKKILRAVLQSSKTGVPLSRLQSDYRSLSGEFIPLGKLGFSKLEDFLRSIPSVVRLENSMGQLRCFAVVCDDTAGIAQLVARQRSSKKSGSSQVVNCKMRYKPFNPYMVNGMRPLFSSSSGCSVALDPYDVEMVQSRVKQLLESCPYGVWMSKLPSKYNEMFCQKLHPQALVDLERWPHVCMVEKACITNHSDRLIYPPLPSKSPTSPANLTLRSPAPNPALPSRLPHCTVSAKDNCERSILPTDTPCRKTRSLAPTWPASTSSASSLLQADRDVLPLLKATFSSPSASAPTSPLKPCPVALSDEVRQKLKDLLSKCSQGLWADALPKCFMDVYKMPFPEEILDNLSVLCGVCTVEYPFPQNKKKVRDVVVFSCQQTRNNPLPSGLETLGPVVPPPLTHPTEHCPSVLVTEANNTTAITIRYVGDNYSNAQKTMEDMMQTFYSQNSRRHPVSNPEVGQLVAVKVEEGDEMARAQVMEVMTSNMVKVFYMDYGFSVETSRDTLLQLHRDFLSLPFQATNVSLAGLEAVSSHPKVLSTLGSVAVEKILRMETLRPCQQNEMPTVVLYDTSQDEDVNINSMCLKVLQDDTMNNPLRENVVYKDVQVSSVCADGSIFCQLPSRGTVRLTKLLEGMEAFFASQNTSESLVFRPFSGMFCVASYKGQWARAEITYVRDNRVLDILFIDLGIPATVIFMDVRGVPRHFLKDFVIIPPQAIKCRLADLPIPEEGWSHEDLLLLKETVVGAKELKMKVGLVMALKNCGATTAFFLTFKSMPHNVFFLSFQPGQNMDVFVPVACHPGYFVVQPWQDLHKLVVLMGEMALYYNQSRSISKMPPIQKGHVYAAKFDKNWHRVQVKGILTNGLVSVYDLDYGKHELVPRTLIQPLIEEFRQLPFQAITAQLAGVTQRQWSEEAAVMFRSHVEKRALVAQVESVQDVSEAESELSERRLTLYLVDTSFEEDVWIHNLMTYISG</sequence>
<dbReference type="SUPFAM" id="SSF63748">
    <property type="entry name" value="Tudor/PWWP/MBT"/>
    <property type="match status" value="3"/>
</dbReference>
<dbReference type="PROSITE" id="PS51644">
    <property type="entry name" value="HTH_OST"/>
    <property type="match status" value="3"/>
</dbReference>
<dbReference type="GO" id="GO:0007283">
    <property type="term" value="P:spermatogenesis"/>
    <property type="evidence" value="ECO:0007669"/>
    <property type="project" value="UniProtKB-KW"/>
</dbReference>
<comment type="subcellular location">
    <subcellularLocation>
        <location evidence="1">Cytoplasm</location>
    </subcellularLocation>
</comment>